<keyword evidence="1" id="KW-0812">Transmembrane</keyword>
<dbReference type="KEGG" id="hut:Huta_2759"/>
<gene>
    <name evidence="3" type="ordered locus">Huta_2759</name>
</gene>
<dbReference type="RefSeq" id="WP_015790482.1">
    <property type="nucleotide sequence ID" value="NC_013158.1"/>
</dbReference>
<evidence type="ECO:0000313" key="3">
    <source>
        <dbReference type="EMBL" id="ACV12920.1"/>
    </source>
</evidence>
<dbReference type="OrthoDB" id="230854at2157"/>
<evidence type="ECO:0000313" key="4">
    <source>
        <dbReference type="Proteomes" id="UP000002071"/>
    </source>
</evidence>
<evidence type="ECO:0000256" key="1">
    <source>
        <dbReference type="SAM" id="Phobius"/>
    </source>
</evidence>
<keyword evidence="1" id="KW-0472">Membrane</keyword>
<dbReference type="HOGENOM" id="CLU_1736379_0_0_2"/>
<dbReference type="AlphaFoldDB" id="C7NR07"/>
<proteinExistence type="predicted"/>
<organism evidence="3 4">
    <name type="scientific">Halorhabdus utahensis (strain DSM 12940 / JCM 11049 / AX-2)</name>
    <dbReference type="NCBI Taxonomy" id="519442"/>
    <lineage>
        <taxon>Archaea</taxon>
        <taxon>Methanobacteriati</taxon>
        <taxon>Methanobacteriota</taxon>
        <taxon>Stenosarchaea group</taxon>
        <taxon>Halobacteria</taxon>
        <taxon>Halobacteriales</taxon>
        <taxon>Haloarculaceae</taxon>
        <taxon>Halorhabdus</taxon>
    </lineage>
</organism>
<accession>C7NR07</accession>
<dbReference type="GeneID" id="8385065"/>
<keyword evidence="1" id="KW-1133">Transmembrane helix</keyword>
<dbReference type="Proteomes" id="UP000002071">
    <property type="component" value="Chromosome"/>
</dbReference>
<dbReference type="eggNOG" id="arCOG02417">
    <property type="taxonomic scope" value="Archaea"/>
</dbReference>
<dbReference type="Pfam" id="PF07790">
    <property type="entry name" value="Pilin_N"/>
    <property type="match status" value="1"/>
</dbReference>
<keyword evidence="4" id="KW-1185">Reference proteome</keyword>
<feature type="transmembrane region" description="Helical" evidence="1">
    <location>
        <begin position="20"/>
        <end position="42"/>
    </location>
</feature>
<feature type="domain" description="Archaeal Type IV pilin N-terminal" evidence="2">
    <location>
        <begin position="12"/>
        <end position="86"/>
    </location>
</feature>
<dbReference type="GeneID" id="79184990"/>
<dbReference type="InterPro" id="IPR012859">
    <property type="entry name" value="Pilin_N_archaeal"/>
</dbReference>
<reference evidence="3 4" key="1">
    <citation type="journal article" date="2009" name="Stand. Genomic Sci.">
        <title>Complete genome sequence of Halorhabdus utahensis type strain (AX-2).</title>
        <authorList>
            <person name="Anderson I."/>
            <person name="Tindall B.J."/>
            <person name="Pomrenke H."/>
            <person name="Goker M."/>
            <person name="Lapidus A."/>
            <person name="Nolan M."/>
            <person name="Copeland A."/>
            <person name="Glavina Del Rio T."/>
            <person name="Chen F."/>
            <person name="Tice H."/>
            <person name="Cheng J.F."/>
            <person name="Lucas S."/>
            <person name="Chertkov O."/>
            <person name="Bruce D."/>
            <person name="Brettin T."/>
            <person name="Detter J.C."/>
            <person name="Han C."/>
            <person name="Goodwin L."/>
            <person name="Land M."/>
            <person name="Hauser L."/>
            <person name="Chang Y.J."/>
            <person name="Jeffries C.D."/>
            <person name="Pitluck S."/>
            <person name="Pati A."/>
            <person name="Mavromatis K."/>
            <person name="Ivanova N."/>
            <person name="Ovchinnikova G."/>
            <person name="Chen A."/>
            <person name="Palaniappan K."/>
            <person name="Chain P."/>
            <person name="Rohde M."/>
            <person name="Bristow J."/>
            <person name="Eisen J.A."/>
            <person name="Markowitz V."/>
            <person name="Hugenholtz P."/>
            <person name="Kyrpides N.C."/>
            <person name="Klenk H.P."/>
        </authorList>
    </citation>
    <scope>NUCLEOTIDE SEQUENCE [LARGE SCALE GENOMIC DNA]</scope>
    <source>
        <strain evidence="4">DSM 12940 / JCM 11049 / AX-2</strain>
    </source>
</reference>
<name>C7NR07_HALUD</name>
<evidence type="ECO:0000259" key="2">
    <source>
        <dbReference type="Pfam" id="PF07790"/>
    </source>
</evidence>
<sequence length="150" mass="16062">MEPATATGWDERGISEMTAVVTLVGIAFILVAGVGISAFLFVGDTSGPPQANFTYTFNEQGGFLIIEHDRGDEFRSGDLYIAGSNNNVTWAALAESNESALVTPGDTVPVSEQNAYGDRIRSSSRLEIIYHNATLNQSTVLSRWNGDTGI</sequence>
<dbReference type="EMBL" id="CP001687">
    <property type="protein sequence ID" value="ACV12920.1"/>
    <property type="molecule type" value="Genomic_DNA"/>
</dbReference>
<protein>
    <recommendedName>
        <fullName evidence="2">Archaeal Type IV pilin N-terminal domain-containing protein</fullName>
    </recommendedName>
</protein>